<organism evidence="3 4">
    <name type="scientific">Brevibacterium linens</name>
    <dbReference type="NCBI Taxonomy" id="1703"/>
    <lineage>
        <taxon>Bacteria</taxon>
        <taxon>Bacillati</taxon>
        <taxon>Actinomycetota</taxon>
        <taxon>Actinomycetes</taxon>
        <taxon>Micrococcales</taxon>
        <taxon>Brevibacteriaceae</taxon>
        <taxon>Brevibacterium</taxon>
    </lineage>
</organism>
<dbReference type="EMBL" id="FXZA01000011">
    <property type="protein sequence ID" value="SMX83942.1"/>
    <property type="molecule type" value="Genomic_DNA"/>
</dbReference>
<feature type="region of interest" description="Disordered" evidence="1">
    <location>
        <begin position="59"/>
        <end position="80"/>
    </location>
</feature>
<dbReference type="OrthoDB" id="4804676at2"/>
<feature type="region of interest" description="Disordered" evidence="1">
    <location>
        <begin position="94"/>
        <end position="432"/>
    </location>
</feature>
<keyword evidence="2" id="KW-0472">Membrane</keyword>
<feature type="transmembrane region" description="Helical" evidence="2">
    <location>
        <begin position="29"/>
        <end position="50"/>
    </location>
</feature>
<proteinExistence type="predicted"/>
<feature type="compositionally biased region" description="Acidic residues" evidence="1">
    <location>
        <begin position="145"/>
        <end position="157"/>
    </location>
</feature>
<gene>
    <name evidence="3" type="ORF">BLIN101_02067</name>
</gene>
<protein>
    <submittedName>
        <fullName evidence="3">Uncharacterized protein</fullName>
    </submittedName>
</protein>
<evidence type="ECO:0000313" key="3">
    <source>
        <dbReference type="EMBL" id="SMX83942.1"/>
    </source>
</evidence>
<dbReference type="Proteomes" id="UP000234498">
    <property type="component" value="Unassembled WGS sequence"/>
</dbReference>
<reference evidence="3 4" key="1">
    <citation type="submission" date="2017-03" db="EMBL/GenBank/DDBJ databases">
        <authorList>
            <person name="Afonso C.L."/>
            <person name="Miller P.J."/>
            <person name="Scott M.A."/>
            <person name="Spackman E."/>
            <person name="Goraichik I."/>
            <person name="Dimitrov K.M."/>
            <person name="Suarez D.L."/>
            <person name="Swayne D.E."/>
        </authorList>
    </citation>
    <scope>NUCLEOTIDE SEQUENCE [LARGE SCALE GENOMIC DNA]</scope>
    <source>
        <strain evidence="3 4">Mu101</strain>
    </source>
</reference>
<feature type="compositionally biased region" description="Acidic residues" evidence="1">
    <location>
        <begin position="189"/>
        <end position="203"/>
    </location>
</feature>
<name>A0A2H1J9W1_BRELN</name>
<evidence type="ECO:0000256" key="1">
    <source>
        <dbReference type="SAM" id="MobiDB-lite"/>
    </source>
</evidence>
<feature type="compositionally biased region" description="Acidic residues" evidence="1">
    <location>
        <begin position="406"/>
        <end position="415"/>
    </location>
</feature>
<dbReference type="AlphaFoldDB" id="A0A2H1J9W1"/>
<keyword evidence="2" id="KW-0812">Transmembrane</keyword>
<feature type="compositionally biased region" description="Low complexity" evidence="1">
    <location>
        <begin position="160"/>
        <end position="169"/>
    </location>
</feature>
<dbReference type="RefSeq" id="WP_101595351.1">
    <property type="nucleotide sequence ID" value="NZ_FXZA01000011.1"/>
</dbReference>
<evidence type="ECO:0000256" key="2">
    <source>
        <dbReference type="SAM" id="Phobius"/>
    </source>
</evidence>
<accession>A0A2H1J9W1</accession>
<feature type="compositionally biased region" description="Basic and acidic residues" evidence="1">
    <location>
        <begin position="67"/>
        <end position="80"/>
    </location>
</feature>
<sequence length="432" mass="43522">MRFLVALILGLAVMFGLNALFDFFSMSRPLGSILMGATVGVTMLIVLLIWEVVRPTQPKGELAKAQQSEEERAQARADRRARLAAEAGVSLEGIDGALPGSTAQSAEATSSDETDTAEAAPTEGADAQAASTEGADAEMSRFEGADAEEVTAEEEGAGGESAAASPPEGEVSEGEAADDAAEQNNESDSSLESDGAEGDEASTDEERPAESAKPAVVVKTAEPAAPAEPTDSAESAQPGDTDAAKAHAGGDTEAGDTESGDTGAGADEPSRPVEKPTVQAGDSSELPPPPPMPPSFPARPTAAPQADVAEAPQADSGDATNDDESAAPSLNKDDVSDSGSASASDPELEGPAEDPATLDPEEYDESASGSSLEAPPTGEPGMSADALSGKLPDEADESADTAGQEAADDDAVDAEAPERKGPSAEENNQCRL</sequence>
<feature type="compositionally biased region" description="Acidic residues" evidence="1">
    <location>
        <begin position="170"/>
        <end position="181"/>
    </location>
</feature>
<feature type="compositionally biased region" description="Pro residues" evidence="1">
    <location>
        <begin position="286"/>
        <end position="297"/>
    </location>
</feature>
<keyword evidence="2" id="KW-1133">Transmembrane helix</keyword>
<evidence type="ECO:0000313" key="4">
    <source>
        <dbReference type="Proteomes" id="UP000234498"/>
    </source>
</evidence>
<feature type="compositionally biased region" description="Low complexity" evidence="1">
    <location>
        <begin position="212"/>
        <end position="236"/>
    </location>
</feature>